<dbReference type="Pfam" id="PF01863">
    <property type="entry name" value="YgjP-like"/>
    <property type="match status" value="1"/>
</dbReference>
<dbReference type="InterPro" id="IPR002725">
    <property type="entry name" value="YgjP-like_metallopeptidase"/>
</dbReference>
<sequence>MEAPDVEIRRSLRRRRTVTAFRENGRIVVCLPSRLSKAEERRWVQVMLDRLAAQEKRRRPSDEALLARAGELSRKHLGGRAVPSSVRWSSSQRARWGSCTPSDGSIRLSSRLQGLPTWVIDYVLVHELAHLLVNDHGPEFWALVGAYPRAERARGFLDGYSHAAGSAPSEEDDEPGEAGPGSGGPGVGGSGADRPDESGDEDDAA</sequence>
<reference evidence="4" key="1">
    <citation type="submission" date="2016-10" db="EMBL/GenBank/DDBJ databases">
        <authorList>
            <person name="Varghese N."/>
            <person name="Submissions S."/>
        </authorList>
    </citation>
    <scope>NUCLEOTIDE SEQUENCE [LARGE SCALE GENOMIC DNA]</scope>
    <source>
        <strain evidence="4">DSM 45237</strain>
    </source>
</reference>
<gene>
    <name evidence="3" type="ORF">SAMN04488561_6105</name>
</gene>
<dbReference type="STRING" id="561176.SAMN04488561_6105"/>
<keyword evidence="4" id="KW-1185">Reference proteome</keyword>
<dbReference type="AlphaFoldDB" id="A0A1H5PVX8"/>
<evidence type="ECO:0000313" key="4">
    <source>
        <dbReference type="Proteomes" id="UP000181980"/>
    </source>
</evidence>
<dbReference type="RefSeq" id="WP_171906863.1">
    <property type="nucleotide sequence ID" value="NZ_FNUC01000004.1"/>
</dbReference>
<dbReference type="PANTHER" id="PTHR30399">
    <property type="entry name" value="UNCHARACTERIZED PROTEIN YGJP"/>
    <property type="match status" value="1"/>
</dbReference>
<organism evidence="3 4">
    <name type="scientific">Jiangella alba</name>
    <dbReference type="NCBI Taxonomy" id="561176"/>
    <lineage>
        <taxon>Bacteria</taxon>
        <taxon>Bacillati</taxon>
        <taxon>Actinomycetota</taxon>
        <taxon>Actinomycetes</taxon>
        <taxon>Jiangellales</taxon>
        <taxon>Jiangellaceae</taxon>
        <taxon>Jiangella</taxon>
    </lineage>
</organism>
<dbReference type="Gene3D" id="3.30.2010.10">
    <property type="entry name" value="Metalloproteases ('zincins'), catalytic domain"/>
    <property type="match status" value="1"/>
</dbReference>
<evidence type="ECO:0000259" key="2">
    <source>
        <dbReference type="Pfam" id="PF01863"/>
    </source>
</evidence>
<protein>
    <recommendedName>
        <fullName evidence="2">YgjP-like metallopeptidase domain-containing protein</fullName>
    </recommendedName>
</protein>
<feature type="region of interest" description="Disordered" evidence="1">
    <location>
        <begin position="160"/>
        <end position="205"/>
    </location>
</feature>
<proteinExistence type="predicted"/>
<name>A0A1H5PVX8_9ACTN</name>
<dbReference type="PANTHER" id="PTHR30399:SF1">
    <property type="entry name" value="UTP PYROPHOSPHATASE"/>
    <property type="match status" value="1"/>
</dbReference>
<feature type="compositionally biased region" description="Gly residues" evidence="1">
    <location>
        <begin position="178"/>
        <end position="191"/>
    </location>
</feature>
<dbReference type="EMBL" id="FNUC01000004">
    <property type="protein sequence ID" value="SEF17895.1"/>
    <property type="molecule type" value="Genomic_DNA"/>
</dbReference>
<accession>A0A1H5PVX8</accession>
<dbReference type="Proteomes" id="UP000181980">
    <property type="component" value="Unassembled WGS sequence"/>
</dbReference>
<feature type="domain" description="YgjP-like metallopeptidase" evidence="2">
    <location>
        <begin position="90"/>
        <end position="152"/>
    </location>
</feature>
<dbReference type="CDD" id="cd07344">
    <property type="entry name" value="M48_yhfN_like"/>
    <property type="match status" value="1"/>
</dbReference>
<evidence type="ECO:0000313" key="3">
    <source>
        <dbReference type="EMBL" id="SEF17895.1"/>
    </source>
</evidence>
<dbReference type="InterPro" id="IPR053136">
    <property type="entry name" value="UTP_pyrophosphatase-like"/>
</dbReference>
<evidence type="ECO:0000256" key="1">
    <source>
        <dbReference type="SAM" id="MobiDB-lite"/>
    </source>
</evidence>